<evidence type="ECO:0000313" key="2">
    <source>
        <dbReference type="Proteomes" id="UP000593713"/>
    </source>
</evidence>
<dbReference type="Proteomes" id="UP000593713">
    <property type="component" value="Segment"/>
</dbReference>
<keyword evidence="2" id="KW-1185">Reference proteome</keyword>
<proteinExistence type="predicted"/>
<dbReference type="KEGG" id="vg:65130674"/>
<evidence type="ECO:0000313" key="1">
    <source>
        <dbReference type="EMBL" id="QOR56757.1"/>
    </source>
</evidence>
<name>A0A7M1RQP6_9CAUD</name>
<accession>A0A7M1RQP6</accession>
<protein>
    <submittedName>
        <fullName evidence="1">Uncharacterized protein</fullName>
    </submittedName>
</protein>
<organism evidence="1 2">
    <name type="scientific">uncultured phage cr53_1</name>
    <dbReference type="NCBI Taxonomy" id="2772080"/>
    <lineage>
        <taxon>Viruses</taxon>
        <taxon>Duplodnaviria</taxon>
        <taxon>Heunggongvirae</taxon>
        <taxon>Uroviricota</taxon>
        <taxon>Caudoviricetes</taxon>
        <taxon>Crassvirales</taxon>
        <taxon>Suoliviridae</taxon>
        <taxon>Loutivirinae</taxon>
        <taxon>Blohavirus</taxon>
        <taxon>Blohavirus americanus</taxon>
    </lineage>
</organism>
<sequence>MFYPFLNYFNRGRVRTVDNYGIPVLRTNYVTTDTTTTSVTYGVCPRLWRQLPCQGLFILHVTSTPASAATPTDLVFIDPTSFTNRLIDNTATVITSTGAKALLNGSGTQMTNNEITTGNRYLIYYNKCDGIFQVINHIVTPTTPAT</sequence>
<dbReference type="RefSeq" id="YP_010112209.1">
    <property type="nucleotide sequence ID" value="NC_055889.1"/>
</dbReference>
<dbReference type="EMBL" id="MT774396">
    <property type="protein sequence ID" value="QOR56757.1"/>
    <property type="molecule type" value="Genomic_DNA"/>
</dbReference>
<reference evidence="1 2" key="1">
    <citation type="submission" date="2020-07" db="EMBL/GenBank/DDBJ databases">
        <title>Taxonomic proposal: Crassvirales, a new order of highly abundant and diverse bacterial viruses.</title>
        <authorList>
            <person name="Shkoporov A.N."/>
            <person name="Stockdale S.R."/>
            <person name="Guerin E."/>
            <person name="Ross R.P."/>
            <person name="Hill C."/>
        </authorList>
    </citation>
    <scope>NUCLEOTIDE SEQUENCE [LARGE SCALE GENOMIC DNA]</scope>
</reference>
<dbReference type="GeneID" id="65130674"/>